<dbReference type="Pfam" id="PF02223">
    <property type="entry name" value="Thymidylate_kin"/>
    <property type="match status" value="1"/>
</dbReference>
<gene>
    <name evidence="11" type="primary">tmk</name>
    <name evidence="14" type="ORF">COS91_07975</name>
</gene>
<evidence type="ECO:0000256" key="1">
    <source>
        <dbReference type="ARBA" id="ARBA00009776"/>
    </source>
</evidence>
<dbReference type="SUPFAM" id="SSF52540">
    <property type="entry name" value="P-loop containing nucleoside triphosphate hydrolases"/>
    <property type="match status" value="1"/>
</dbReference>
<name>A0A2M6ZEF2_9BACT</name>
<dbReference type="GO" id="GO:0004798">
    <property type="term" value="F:dTMP kinase activity"/>
    <property type="evidence" value="ECO:0007669"/>
    <property type="project" value="UniProtKB-UniRule"/>
</dbReference>
<dbReference type="EC" id="2.7.4.9" evidence="2 11"/>
<proteinExistence type="inferred from homology"/>
<evidence type="ECO:0000256" key="10">
    <source>
        <dbReference type="ARBA" id="ARBA00057735"/>
    </source>
</evidence>
<comment type="catalytic activity">
    <reaction evidence="9 11">
        <text>dTMP + ATP = dTDP + ADP</text>
        <dbReference type="Rhea" id="RHEA:13517"/>
        <dbReference type="ChEBI" id="CHEBI:30616"/>
        <dbReference type="ChEBI" id="CHEBI:58369"/>
        <dbReference type="ChEBI" id="CHEBI:63528"/>
        <dbReference type="ChEBI" id="CHEBI:456216"/>
        <dbReference type="EC" id="2.7.4.9"/>
    </reaction>
</comment>
<dbReference type="FunFam" id="3.40.50.300:FF:000225">
    <property type="entry name" value="Thymidylate kinase"/>
    <property type="match status" value="1"/>
</dbReference>
<dbReference type="NCBIfam" id="TIGR00041">
    <property type="entry name" value="DTMP_kinase"/>
    <property type="match status" value="1"/>
</dbReference>
<evidence type="ECO:0000256" key="6">
    <source>
        <dbReference type="ARBA" id="ARBA00022741"/>
    </source>
</evidence>
<dbReference type="PANTHER" id="PTHR10344">
    <property type="entry name" value="THYMIDYLATE KINASE"/>
    <property type="match status" value="1"/>
</dbReference>
<evidence type="ECO:0000256" key="2">
    <source>
        <dbReference type="ARBA" id="ARBA00012980"/>
    </source>
</evidence>
<evidence type="ECO:0000256" key="4">
    <source>
        <dbReference type="ARBA" id="ARBA00022679"/>
    </source>
</evidence>
<evidence type="ECO:0000256" key="11">
    <source>
        <dbReference type="HAMAP-Rule" id="MF_00165"/>
    </source>
</evidence>
<evidence type="ECO:0000256" key="9">
    <source>
        <dbReference type="ARBA" id="ARBA00048743"/>
    </source>
</evidence>
<dbReference type="GO" id="GO:0005524">
    <property type="term" value="F:ATP binding"/>
    <property type="evidence" value="ECO:0007669"/>
    <property type="project" value="UniProtKB-UniRule"/>
</dbReference>
<evidence type="ECO:0000256" key="8">
    <source>
        <dbReference type="ARBA" id="ARBA00022840"/>
    </source>
</evidence>
<evidence type="ECO:0000259" key="13">
    <source>
        <dbReference type="Pfam" id="PF02223"/>
    </source>
</evidence>
<dbReference type="InterPro" id="IPR018094">
    <property type="entry name" value="Thymidylate_kinase"/>
</dbReference>
<comment type="function">
    <text evidence="10 11">Phosphorylation of dTMP to form dTDP in both de novo and salvage pathways of dTTP synthesis.</text>
</comment>
<sequence>MWKIKSRVNSTPLLSCESPHKGDESKKGGRDCSAKRKIEEEMKKKKGLFVSIEGGEGTGKTTQTKLLTKYLAKKGYKVELTQEPGGTRTGKLIRKILLDPNHNEIDRWTELFLYLADRAQHVKEVIIPALNKGKAVICDRFIDATVAYQGFGRGIPIKLIDNLNRLVTQGVKPYLTICLDLGPREGLSRAKSKYAKSTRKNLKAGDRLERESVSFHKKVRIGYLALARREPRRVKIIKVVPPASKTYSLIKKFVDKIL</sequence>
<comment type="caution">
    <text evidence="14">The sequence shown here is derived from an EMBL/GenBank/DDBJ whole genome shotgun (WGS) entry which is preliminary data.</text>
</comment>
<feature type="domain" description="Thymidylate kinase-like" evidence="13">
    <location>
        <begin position="52"/>
        <end position="242"/>
    </location>
</feature>
<evidence type="ECO:0000256" key="5">
    <source>
        <dbReference type="ARBA" id="ARBA00022727"/>
    </source>
</evidence>
<keyword evidence="4 11" id="KW-0808">Transferase</keyword>
<dbReference type="Proteomes" id="UP000229227">
    <property type="component" value="Unassembled WGS sequence"/>
</dbReference>
<dbReference type="InterPro" id="IPR039430">
    <property type="entry name" value="Thymidylate_kin-like_dom"/>
</dbReference>
<feature type="compositionally biased region" description="Basic and acidic residues" evidence="12">
    <location>
        <begin position="18"/>
        <end position="34"/>
    </location>
</feature>
<dbReference type="GO" id="GO:0006227">
    <property type="term" value="P:dUDP biosynthetic process"/>
    <property type="evidence" value="ECO:0007669"/>
    <property type="project" value="TreeGrafter"/>
</dbReference>
<dbReference type="GO" id="GO:0006233">
    <property type="term" value="P:dTDP biosynthetic process"/>
    <property type="evidence" value="ECO:0007669"/>
    <property type="project" value="InterPro"/>
</dbReference>
<comment type="similarity">
    <text evidence="1 11">Belongs to the thymidylate kinase family.</text>
</comment>
<protein>
    <recommendedName>
        <fullName evidence="3 11">Thymidylate kinase</fullName>
        <ecNumber evidence="2 11">2.7.4.9</ecNumber>
    </recommendedName>
    <alternativeName>
        <fullName evidence="11">dTMP kinase</fullName>
    </alternativeName>
</protein>
<keyword evidence="6 11" id="KW-0547">Nucleotide-binding</keyword>
<organism evidence="14 15">
    <name type="scientific">Candidatus Desantisbacteria bacterium CG07_land_8_20_14_0_80_39_15</name>
    <dbReference type="NCBI Taxonomy" id="1974549"/>
    <lineage>
        <taxon>Bacteria</taxon>
        <taxon>Candidatus Desantisiibacteriota</taxon>
    </lineage>
</organism>
<keyword evidence="7 11" id="KW-0418">Kinase</keyword>
<feature type="binding site" evidence="11">
    <location>
        <begin position="54"/>
        <end position="61"/>
    </location>
    <ligand>
        <name>ATP</name>
        <dbReference type="ChEBI" id="CHEBI:30616"/>
    </ligand>
</feature>
<evidence type="ECO:0000313" key="14">
    <source>
        <dbReference type="EMBL" id="PIU50782.1"/>
    </source>
</evidence>
<evidence type="ECO:0000313" key="15">
    <source>
        <dbReference type="Proteomes" id="UP000229227"/>
    </source>
</evidence>
<keyword evidence="5 11" id="KW-0545">Nucleotide biosynthesis</keyword>
<dbReference type="GO" id="GO:0006235">
    <property type="term" value="P:dTTP biosynthetic process"/>
    <property type="evidence" value="ECO:0007669"/>
    <property type="project" value="UniProtKB-UniRule"/>
</dbReference>
<feature type="region of interest" description="Disordered" evidence="12">
    <location>
        <begin position="1"/>
        <end position="34"/>
    </location>
</feature>
<evidence type="ECO:0000256" key="12">
    <source>
        <dbReference type="SAM" id="MobiDB-lite"/>
    </source>
</evidence>
<accession>A0A2M6ZEF2</accession>
<dbReference type="AlphaFoldDB" id="A0A2M6ZEF2"/>
<dbReference type="EMBL" id="PEWN01000132">
    <property type="protein sequence ID" value="PIU50782.1"/>
    <property type="molecule type" value="Genomic_DNA"/>
</dbReference>
<keyword evidence="8 11" id="KW-0067">ATP-binding</keyword>
<dbReference type="PANTHER" id="PTHR10344:SF4">
    <property type="entry name" value="UMP-CMP KINASE 2, MITOCHONDRIAL"/>
    <property type="match status" value="1"/>
</dbReference>
<dbReference type="InterPro" id="IPR027417">
    <property type="entry name" value="P-loop_NTPase"/>
</dbReference>
<dbReference type="Gene3D" id="3.40.50.300">
    <property type="entry name" value="P-loop containing nucleotide triphosphate hydrolases"/>
    <property type="match status" value="1"/>
</dbReference>
<evidence type="ECO:0000256" key="7">
    <source>
        <dbReference type="ARBA" id="ARBA00022777"/>
    </source>
</evidence>
<reference evidence="15" key="1">
    <citation type="submission" date="2017-09" db="EMBL/GenBank/DDBJ databases">
        <title>Depth-based differentiation of microbial function through sediment-hosted aquifers and enrichment of novel symbionts in the deep terrestrial subsurface.</title>
        <authorList>
            <person name="Probst A.J."/>
            <person name="Ladd B."/>
            <person name="Jarett J.K."/>
            <person name="Geller-Mcgrath D.E."/>
            <person name="Sieber C.M.K."/>
            <person name="Emerson J.B."/>
            <person name="Anantharaman K."/>
            <person name="Thomas B.C."/>
            <person name="Malmstrom R."/>
            <person name="Stieglmeier M."/>
            <person name="Klingl A."/>
            <person name="Woyke T."/>
            <person name="Ryan C.M."/>
            <person name="Banfield J.F."/>
        </authorList>
    </citation>
    <scope>NUCLEOTIDE SEQUENCE [LARGE SCALE GENOMIC DNA]</scope>
</reference>
<dbReference type="GO" id="GO:0005829">
    <property type="term" value="C:cytosol"/>
    <property type="evidence" value="ECO:0007669"/>
    <property type="project" value="TreeGrafter"/>
</dbReference>
<evidence type="ECO:0000256" key="3">
    <source>
        <dbReference type="ARBA" id="ARBA00017144"/>
    </source>
</evidence>
<dbReference type="CDD" id="cd01672">
    <property type="entry name" value="TMPK"/>
    <property type="match status" value="1"/>
</dbReference>
<dbReference type="HAMAP" id="MF_00165">
    <property type="entry name" value="Thymidylate_kinase"/>
    <property type="match status" value="1"/>
</dbReference>